<proteinExistence type="inferred from homology"/>
<keyword evidence="4" id="KW-0812">Transmembrane</keyword>
<dbReference type="InterPro" id="IPR004089">
    <property type="entry name" value="MCPsignal_dom"/>
</dbReference>
<dbReference type="GO" id="GO:0004888">
    <property type="term" value="F:transmembrane signaling receptor activity"/>
    <property type="evidence" value="ECO:0007669"/>
    <property type="project" value="InterPro"/>
</dbReference>
<protein>
    <recommendedName>
        <fullName evidence="5">Methyl-accepting transducer domain-containing protein</fullName>
    </recommendedName>
</protein>
<dbReference type="PRINTS" id="PR00260">
    <property type="entry name" value="CHEMTRNSDUCR"/>
</dbReference>
<feature type="transmembrane region" description="Helical" evidence="4">
    <location>
        <begin position="150"/>
        <end position="174"/>
    </location>
</feature>
<name>A0A3S1DSQ0_9BACL</name>
<accession>A0A3S1DSQ0</accession>
<dbReference type="PROSITE" id="PS50111">
    <property type="entry name" value="CHEMOTAXIS_TRANSDUC_2"/>
    <property type="match status" value="1"/>
</dbReference>
<dbReference type="PANTHER" id="PTHR32089:SF114">
    <property type="entry name" value="METHYL-ACCEPTING CHEMOTAXIS PROTEIN MCPB"/>
    <property type="match status" value="1"/>
</dbReference>
<keyword evidence="1 3" id="KW-0807">Transducer</keyword>
<dbReference type="InterPro" id="IPR004090">
    <property type="entry name" value="Chemotax_Me-accpt_rcpt"/>
</dbReference>
<evidence type="ECO:0000256" key="2">
    <source>
        <dbReference type="ARBA" id="ARBA00029447"/>
    </source>
</evidence>
<comment type="caution">
    <text evidence="6">The sequence shown here is derived from an EMBL/GenBank/DDBJ whole genome shotgun (WGS) entry which is preliminary data.</text>
</comment>
<dbReference type="PANTHER" id="PTHR32089">
    <property type="entry name" value="METHYL-ACCEPTING CHEMOTAXIS PROTEIN MCPB"/>
    <property type="match status" value="1"/>
</dbReference>
<keyword evidence="4" id="KW-1133">Transmembrane helix</keyword>
<evidence type="ECO:0000256" key="3">
    <source>
        <dbReference type="PROSITE-ProRule" id="PRU00284"/>
    </source>
</evidence>
<feature type="transmembrane region" description="Helical" evidence="4">
    <location>
        <begin position="82"/>
        <end position="105"/>
    </location>
</feature>
<dbReference type="SUPFAM" id="SSF58104">
    <property type="entry name" value="Methyl-accepting chemotaxis protein (MCP) signaling domain"/>
    <property type="match status" value="1"/>
</dbReference>
<dbReference type="Pfam" id="PF00015">
    <property type="entry name" value="MCPsignal"/>
    <property type="match status" value="1"/>
</dbReference>
<evidence type="ECO:0000313" key="7">
    <source>
        <dbReference type="Proteomes" id="UP000279446"/>
    </source>
</evidence>
<dbReference type="EMBL" id="RZNY01000008">
    <property type="protein sequence ID" value="RUT46424.1"/>
    <property type="molecule type" value="Genomic_DNA"/>
</dbReference>
<evidence type="ECO:0000256" key="1">
    <source>
        <dbReference type="ARBA" id="ARBA00023224"/>
    </source>
</evidence>
<organism evidence="6 7">
    <name type="scientific">Paenibacillus anaericanus</name>
    <dbReference type="NCBI Taxonomy" id="170367"/>
    <lineage>
        <taxon>Bacteria</taxon>
        <taxon>Bacillati</taxon>
        <taxon>Bacillota</taxon>
        <taxon>Bacilli</taxon>
        <taxon>Bacillales</taxon>
        <taxon>Paenibacillaceae</taxon>
        <taxon>Paenibacillus</taxon>
    </lineage>
</organism>
<feature type="transmembrane region" description="Helical" evidence="4">
    <location>
        <begin position="12"/>
        <end position="30"/>
    </location>
</feature>
<dbReference type="GO" id="GO:0006935">
    <property type="term" value="P:chemotaxis"/>
    <property type="evidence" value="ECO:0007669"/>
    <property type="project" value="InterPro"/>
</dbReference>
<gene>
    <name evidence="6" type="ORF">EJP82_11260</name>
</gene>
<keyword evidence="4" id="KW-0472">Membrane</keyword>
<reference evidence="6 7" key="1">
    <citation type="submission" date="2018-12" db="EMBL/GenBank/DDBJ databases">
        <authorList>
            <person name="Sun L."/>
            <person name="Chen Z."/>
        </authorList>
    </citation>
    <scope>NUCLEOTIDE SEQUENCE [LARGE SCALE GENOMIC DNA]</scope>
    <source>
        <strain evidence="6 7">DSM 15890</strain>
    </source>
</reference>
<evidence type="ECO:0000313" key="6">
    <source>
        <dbReference type="EMBL" id="RUT46424.1"/>
    </source>
</evidence>
<dbReference type="AlphaFoldDB" id="A0A3S1DSQ0"/>
<sequence>MKEFSYEKSVNLIVSIMSWVMVLILSAGFLIEYSKGNRTLEFVISILSVGFISAIVGSISFIKNPTNRILRYISFTGFFVMYVFSLMTATTSVTFTFVFPLAALFCMYLDRWFMTIICSLIVILNGAYVINRFRTTDKLIIGEVAYSEFLTTMLIHVFVVILFLNSLLAVVYIFNRMKNAMDLKMKEVAHARLTEQMLNQKMKETGTVLEGNSRKVYEIVQEQHHSSQSVFSAIQEINQGANQNAISIQEQTDFVQSIQLKVKQTSQLSNLMEQEADLTAQNASDGLELIDRLQEKSTEVEENTVIASDLIHSLHKQTVLIQEICQHISSIAHRTNILSLNASIEAARAGDVGKGFNIVAQEVRKLAEQTMTLSTNIEQITSDLANSSLDSVQAMEKLQVINIDQSSLAKESGMMFHTINQHLHSVKEQIFSVHFNIKDILDANFKMNEAISNISAVSEETLANTEEAAAIMESHARGAERTEVLVEELLHTSADLIKLNNS</sequence>
<evidence type="ECO:0000259" key="5">
    <source>
        <dbReference type="PROSITE" id="PS50111"/>
    </source>
</evidence>
<keyword evidence="7" id="KW-1185">Reference proteome</keyword>
<dbReference type="RefSeq" id="WP_127192157.1">
    <property type="nucleotide sequence ID" value="NZ_RZNY01000008.1"/>
</dbReference>
<feature type="transmembrane region" description="Helical" evidence="4">
    <location>
        <begin position="42"/>
        <end position="62"/>
    </location>
</feature>
<comment type="similarity">
    <text evidence="2">Belongs to the methyl-accepting chemotaxis (MCP) protein family.</text>
</comment>
<dbReference type="Proteomes" id="UP000279446">
    <property type="component" value="Unassembled WGS sequence"/>
</dbReference>
<dbReference type="OrthoDB" id="9759607at2"/>
<evidence type="ECO:0000256" key="4">
    <source>
        <dbReference type="SAM" id="Phobius"/>
    </source>
</evidence>
<dbReference type="Gene3D" id="1.10.287.950">
    <property type="entry name" value="Methyl-accepting chemotaxis protein"/>
    <property type="match status" value="1"/>
</dbReference>
<dbReference type="GO" id="GO:0016020">
    <property type="term" value="C:membrane"/>
    <property type="evidence" value="ECO:0007669"/>
    <property type="project" value="InterPro"/>
</dbReference>
<dbReference type="SMART" id="SM00283">
    <property type="entry name" value="MA"/>
    <property type="match status" value="1"/>
</dbReference>
<dbReference type="GO" id="GO:0007165">
    <property type="term" value="P:signal transduction"/>
    <property type="evidence" value="ECO:0007669"/>
    <property type="project" value="UniProtKB-KW"/>
</dbReference>
<feature type="transmembrane region" description="Helical" evidence="4">
    <location>
        <begin position="112"/>
        <end position="130"/>
    </location>
</feature>
<feature type="domain" description="Methyl-accepting transducer" evidence="5">
    <location>
        <begin position="219"/>
        <end position="469"/>
    </location>
</feature>